<keyword evidence="7" id="KW-0175">Coiled coil</keyword>
<dbReference type="EC" id="2.7.13.3" evidence="2"/>
<evidence type="ECO:0000256" key="5">
    <source>
        <dbReference type="ARBA" id="ARBA00022777"/>
    </source>
</evidence>
<dbReference type="SMART" id="SM00065">
    <property type="entry name" value="GAF"/>
    <property type="match status" value="2"/>
</dbReference>
<dbReference type="SUPFAM" id="SSF47384">
    <property type="entry name" value="Homodimeric domain of signal transducing histidine kinase"/>
    <property type="match status" value="1"/>
</dbReference>
<gene>
    <name evidence="11" type="ORF">PCC6912_25920</name>
</gene>
<dbReference type="Pfam" id="PF08448">
    <property type="entry name" value="PAS_4"/>
    <property type="match status" value="1"/>
</dbReference>
<keyword evidence="6" id="KW-0902">Two-component regulatory system</keyword>
<dbReference type="InterPro" id="IPR005467">
    <property type="entry name" value="His_kinase_dom"/>
</dbReference>
<dbReference type="InterPro" id="IPR036890">
    <property type="entry name" value="HATPase_C_sf"/>
</dbReference>
<organism evidence="11 12">
    <name type="scientific">Chlorogloeopsis fritschii PCC 6912</name>
    <dbReference type="NCBI Taxonomy" id="211165"/>
    <lineage>
        <taxon>Bacteria</taxon>
        <taxon>Bacillati</taxon>
        <taxon>Cyanobacteriota</taxon>
        <taxon>Cyanophyceae</taxon>
        <taxon>Nostocales</taxon>
        <taxon>Chlorogloeopsidaceae</taxon>
        <taxon>Chlorogloeopsis</taxon>
    </lineage>
</organism>
<sequence>MLTDTASMLIWMAGCDTLCNYFNSVWLEFTGRSHLQEVGNGWLEGVHPEDRQQLYELYLTALEKRQNFQRQYRLRRADGEYRWILDTVVPQFTADGSLIGYIGYAVDITDVKFQLATASENETSFELELDTAQMGVWNRNLRTLEMTHNQEEVVGDLAKTEDCVEQGVKKINEDNVQLQDKFFQLSLDMLCVAGFDGYFKLLNPAWEQTLGWTEVELKGSPFIDFVHPDDREITLAEAQKLAQGIENVSFENRYRCKDGSYKWLLWTSKTLSEQQLIYAIARDISERKQAEESLQASYNLLNSVINNAADIILVKDIQGHYVMANSALARFFQKSIEEIIGKDDNEFFEAETVARIREIDLRVIATGVAETFEELVPQNGINYTYLTTKNPWRDTQGNIIGLIAITRDISDRKRSEESLQALVAGTASVTGEEFFPALVRHLANALGVGYALVAEKLDQNPDKVVSLAFWEIDKLGENFEYELANTPCELVYEDGVRCFAHNLQQLFPQSQDVVAMKLESYLGMPISDTSGNVIGHLCVFDTKPILQQEYAQAILKIFAARATAELQRQRMEFALRQSERKFRELASKESLLNCLASQIRASLDINTILETVVTEIRNLLLVDLCVFTWYRSEAQPPHWETVQEARNPAVPSLLGLRSNTEEIGPIAHKIFYKEIIRLDDVQNTPDPKSQQVFLSLGLTAILVLPIHTQSGEIGALSCNHFSGSRHWMDSEVELLLAVADQVAIAIDQAELYKQSNIAAQTAQEKAQQLEETLSELQATQTQLIQTEKMSSLGQLVAGIAHEINNPVNFIHGNINHASEYTQDLLHLVELYQQRYPNPAAEIQEEIEAIDLEFLSQDLPKILTSMKIGTDRIRQIVLSLRNFSRLDEADMKEVDIHEGINNTLLLLQNRLKARPEHPEIQVIKEYGNLPPVECYVGQLNQVFMNLLANAIDALEEGLETRDWGLGRTFPDTQSPVPNPQSPPPQIRIRTELQGNLVLINIADNGPGMKEEVRQKLFDPFFTTKPVGKGTGMGLSISYKIIVEKHQGQLRCISAPGKGAEFAIAIPQRQPQS</sequence>
<dbReference type="InterPro" id="IPR052162">
    <property type="entry name" value="Sensor_kinase/Photoreceptor"/>
</dbReference>
<feature type="domain" description="PAC" evidence="10">
    <location>
        <begin position="248"/>
        <end position="296"/>
    </location>
</feature>
<comment type="catalytic activity">
    <reaction evidence="1">
        <text>ATP + protein L-histidine = ADP + protein N-phospho-L-histidine.</text>
        <dbReference type="EC" id="2.7.13.3"/>
    </reaction>
</comment>
<dbReference type="PANTHER" id="PTHR43304">
    <property type="entry name" value="PHYTOCHROME-LIKE PROTEIN CPH1"/>
    <property type="match status" value="1"/>
</dbReference>
<dbReference type="AlphaFoldDB" id="A0A3S0XVE0"/>
<dbReference type="PROSITE" id="PS50112">
    <property type="entry name" value="PAS"/>
    <property type="match status" value="3"/>
</dbReference>
<dbReference type="InterPro" id="IPR000700">
    <property type="entry name" value="PAS-assoc_C"/>
</dbReference>
<evidence type="ECO:0000259" key="8">
    <source>
        <dbReference type="PROSITE" id="PS50109"/>
    </source>
</evidence>
<dbReference type="InterPro" id="IPR013656">
    <property type="entry name" value="PAS_4"/>
</dbReference>
<evidence type="ECO:0000256" key="4">
    <source>
        <dbReference type="ARBA" id="ARBA00022679"/>
    </source>
</evidence>
<comment type="caution">
    <text evidence="11">The sequence shown here is derived from an EMBL/GenBank/DDBJ whole genome shotgun (WGS) entry which is preliminary data.</text>
</comment>
<protein>
    <recommendedName>
        <fullName evidence="2">histidine kinase</fullName>
        <ecNumber evidence="2">2.7.13.3</ecNumber>
    </recommendedName>
</protein>
<dbReference type="SUPFAM" id="SSF55874">
    <property type="entry name" value="ATPase domain of HSP90 chaperone/DNA topoisomerase II/histidine kinase"/>
    <property type="match status" value="1"/>
</dbReference>
<dbReference type="EMBL" id="RSCJ01000009">
    <property type="protein sequence ID" value="RUR81723.1"/>
    <property type="molecule type" value="Genomic_DNA"/>
</dbReference>
<dbReference type="InterPro" id="IPR013655">
    <property type="entry name" value="PAS_fold_3"/>
</dbReference>
<dbReference type="Gene3D" id="3.30.450.20">
    <property type="entry name" value="PAS domain"/>
    <property type="match status" value="3"/>
</dbReference>
<dbReference type="InterPro" id="IPR001610">
    <property type="entry name" value="PAC"/>
</dbReference>
<evidence type="ECO:0000313" key="11">
    <source>
        <dbReference type="EMBL" id="RUR81723.1"/>
    </source>
</evidence>
<name>A0A3S0XVE0_CHLFR</name>
<keyword evidence="3" id="KW-0597">Phosphoprotein</keyword>
<dbReference type="CDD" id="cd00082">
    <property type="entry name" value="HisKA"/>
    <property type="match status" value="1"/>
</dbReference>
<accession>A0A3S0XVE0</accession>
<keyword evidence="5" id="KW-0418">Kinase</keyword>
<feature type="domain" description="PAS" evidence="9">
    <location>
        <begin position="196"/>
        <end position="245"/>
    </location>
</feature>
<feature type="domain" description="PAS" evidence="9">
    <location>
        <begin position="297"/>
        <end position="367"/>
    </location>
</feature>
<dbReference type="PANTHER" id="PTHR43304:SF1">
    <property type="entry name" value="PAC DOMAIN-CONTAINING PROTEIN"/>
    <property type="match status" value="1"/>
</dbReference>
<dbReference type="Pfam" id="PF08447">
    <property type="entry name" value="PAS_3"/>
    <property type="match status" value="2"/>
</dbReference>
<dbReference type="FunFam" id="3.30.450.20:FF:000099">
    <property type="entry name" value="Sensory box sensor histidine kinase"/>
    <property type="match status" value="1"/>
</dbReference>
<evidence type="ECO:0000259" key="10">
    <source>
        <dbReference type="PROSITE" id="PS50113"/>
    </source>
</evidence>
<feature type="domain" description="PAC" evidence="10">
    <location>
        <begin position="68"/>
        <end position="120"/>
    </location>
</feature>
<dbReference type="InterPro" id="IPR003018">
    <property type="entry name" value="GAF"/>
</dbReference>
<evidence type="ECO:0000256" key="2">
    <source>
        <dbReference type="ARBA" id="ARBA00012438"/>
    </source>
</evidence>
<dbReference type="SUPFAM" id="SSF55781">
    <property type="entry name" value="GAF domain-like"/>
    <property type="match status" value="2"/>
</dbReference>
<dbReference type="PROSITE" id="PS50109">
    <property type="entry name" value="HIS_KIN"/>
    <property type="match status" value="1"/>
</dbReference>
<feature type="coiled-coil region" evidence="7">
    <location>
        <begin position="752"/>
        <end position="789"/>
    </location>
</feature>
<dbReference type="Pfam" id="PF01590">
    <property type="entry name" value="GAF"/>
    <property type="match status" value="2"/>
</dbReference>
<evidence type="ECO:0000256" key="6">
    <source>
        <dbReference type="ARBA" id="ARBA00023012"/>
    </source>
</evidence>
<dbReference type="Pfam" id="PF02518">
    <property type="entry name" value="HATPase_c"/>
    <property type="match status" value="1"/>
</dbReference>
<feature type="domain" description="PAS" evidence="9">
    <location>
        <begin position="1"/>
        <end position="65"/>
    </location>
</feature>
<evidence type="ECO:0000256" key="1">
    <source>
        <dbReference type="ARBA" id="ARBA00000085"/>
    </source>
</evidence>
<dbReference type="InterPro" id="IPR029016">
    <property type="entry name" value="GAF-like_dom_sf"/>
</dbReference>
<feature type="domain" description="Histidine kinase" evidence="8">
    <location>
        <begin position="798"/>
        <end position="1068"/>
    </location>
</feature>
<dbReference type="Gene3D" id="3.30.565.10">
    <property type="entry name" value="Histidine kinase-like ATPase, C-terminal domain"/>
    <property type="match status" value="1"/>
</dbReference>
<evidence type="ECO:0000259" key="9">
    <source>
        <dbReference type="PROSITE" id="PS50112"/>
    </source>
</evidence>
<feature type="domain" description="PAC" evidence="10">
    <location>
        <begin position="357"/>
        <end position="421"/>
    </location>
</feature>
<dbReference type="PRINTS" id="PR00344">
    <property type="entry name" value="BCTRLSENSOR"/>
</dbReference>
<dbReference type="InterPro" id="IPR003661">
    <property type="entry name" value="HisK_dim/P_dom"/>
</dbReference>
<dbReference type="OrthoDB" id="500279at2"/>
<dbReference type="Gene3D" id="1.10.287.130">
    <property type="match status" value="1"/>
</dbReference>
<dbReference type="NCBIfam" id="TIGR00229">
    <property type="entry name" value="sensory_box"/>
    <property type="match status" value="3"/>
</dbReference>
<evidence type="ECO:0000256" key="7">
    <source>
        <dbReference type="SAM" id="Coils"/>
    </source>
</evidence>
<keyword evidence="12" id="KW-1185">Reference proteome</keyword>
<evidence type="ECO:0000256" key="3">
    <source>
        <dbReference type="ARBA" id="ARBA00022553"/>
    </source>
</evidence>
<proteinExistence type="predicted"/>
<dbReference type="Gene3D" id="3.30.450.40">
    <property type="match status" value="2"/>
</dbReference>
<dbReference type="InterPro" id="IPR004358">
    <property type="entry name" value="Sig_transdc_His_kin-like_C"/>
</dbReference>
<dbReference type="SUPFAM" id="SSF55785">
    <property type="entry name" value="PYP-like sensor domain (PAS domain)"/>
    <property type="match status" value="3"/>
</dbReference>
<keyword evidence="4" id="KW-0808">Transferase</keyword>
<dbReference type="GO" id="GO:0000155">
    <property type="term" value="F:phosphorelay sensor kinase activity"/>
    <property type="evidence" value="ECO:0007669"/>
    <property type="project" value="InterPro"/>
</dbReference>
<dbReference type="SMART" id="SM00387">
    <property type="entry name" value="HATPase_c"/>
    <property type="match status" value="1"/>
</dbReference>
<dbReference type="InterPro" id="IPR003594">
    <property type="entry name" value="HATPase_dom"/>
</dbReference>
<dbReference type="PROSITE" id="PS50113">
    <property type="entry name" value="PAC"/>
    <property type="match status" value="3"/>
</dbReference>
<evidence type="ECO:0000313" key="12">
    <source>
        <dbReference type="Proteomes" id="UP000268857"/>
    </source>
</evidence>
<dbReference type="SMART" id="SM00091">
    <property type="entry name" value="PAS"/>
    <property type="match status" value="3"/>
</dbReference>
<dbReference type="Proteomes" id="UP000268857">
    <property type="component" value="Unassembled WGS sequence"/>
</dbReference>
<dbReference type="InterPro" id="IPR000014">
    <property type="entry name" value="PAS"/>
</dbReference>
<dbReference type="SMART" id="SM00086">
    <property type="entry name" value="PAC"/>
    <property type="match status" value="3"/>
</dbReference>
<dbReference type="InterPro" id="IPR036097">
    <property type="entry name" value="HisK_dim/P_sf"/>
</dbReference>
<dbReference type="STRING" id="211165.GCA_000317285_04106"/>
<reference evidence="11 12" key="1">
    <citation type="journal article" date="2019" name="Genome Biol. Evol.">
        <title>Day and night: Metabolic profiles and evolutionary relationships of six axenic non-marine cyanobacteria.</title>
        <authorList>
            <person name="Will S.E."/>
            <person name="Henke P."/>
            <person name="Boedeker C."/>
            <person name="Huang S."/>
            <person name="Brinkmann H."/>
            <person name="Rohde M."/>
            <person name="Jarek M."/>
            <person name="Friedl T."/>
            <person name="Seufert S."/>
            <person name="Schumacher M."/>
            <person name="Overmann J."/>
            <person name="Neumann-Schaal M."/>
            <person name="Petersen J."/>
        </authorList>
    </citation>
    <scope>NUCLEOTIDE SEQUENCE [LARGE SCALE GENOMIC DNA]</scope>
    <source>
        <strain evidence="11 12">PCC 6912</strain>
    </source>
</reference>
<dbReference type="InterPro" id="IPR035965">
    <property type="entry name" value="PAS-like_dom_sf"/>
</dbReference>
<dbReference type="CDD" id="cd00130">
    <property type="entry name" value="PAS"/>
    <property type="match status" value="3"/>
</dbReference>